<proteinExistence type="inferred from homology"/>
<dbReference type="InterPro" id="IPR027417">
    <property type="entry name" value="P-loop_NTPase"/>
</dbReference>
<dbReference type="PANTHER" id="PTHR35807">
    <property type="entry name" value="TRANSCRIPTIONAL REGULATOR REDD-RELATED"/>
    <property type="match status" value="1"/>
</dbReference>
<dbReference type="CDD" id="cd15831">
    <property type="entry name" value="BTAD"/>
    <property type="match status" value="1"/>
</dbReference>
<dbReference type="AlphaFoldDB" id="A0A8J4E6U1"/>
<keyword evidence="8" id="KW-1185">Reference proteome</keyword>
<comment type="similarity">
    <text evidence="1">Belongs to the AfsR/DnrI/RedD regulatory family.</text>
</comment>
<protein>
    <submittedName>
        <fullName evidence="7">SARP family transcriptional regulator</fullName>
    </submittedName>
</protein>
<comment type="caution">
    <text evidence="7">The sequence shown here is derived from an EMBL/GenBank/DDBJ whole genome shotgun (WGS) entry which is preliminary data.</text>
</comment>
<evidence type="ECO:0000256" key="3">
    <source>
        <dbReference type="ARBA" id="ARBA00023125"/>
    </source>
</evidence>
<dbReference type="RefSeq" id="WP_204005971.1">
    <property type="nucleotide sequence ID" value="NZ_BOPG01000064.1"/>
</dbReference>
<dbReference type="EMBL" id="BOPG01000064">
    <property type="protein sequence ID" value="GIJ61182.1"/>
    <property type="molecule type" value="Genomic_DNA"/>
</dbReference>
<dbReference type="InterPro" id="IPR005158">
    <property type="entry name" value="BTAD"/>
</dbReference>
<dbReference type="GO" id="GO:0043531">
    <property type="term" value="F:ADP binding"/>
    <property type="evidence" value="ECO:0007669"/>
    <property type="project" value="InterPro"/>
</dbReference>
<keyword evidence="3 5" id="KW-0238">DNA-binding</keyword>
<dbReference type="SUPFAM" id="SSF52540">
    <property type="entry name" value="P-loop containing nucleoside triphosphate hydrolases"/>
    <property type="match status" value="1"/>
</dbReference>
<gene>
    <name evidence="7" type="ORF">Vau01_086980</name>
</gene>
<reference evidence="7" key="1">
    <citation type="submission" date="2021-01" db="EMBL/GenBank/DDBJ databases">
        <title>Whole genome shotgun sequence of Virgisporangium aurantiacum NBRC 16421.</title>
        <authorList>
            <person name="Komaki H."/>
            <person name="Tamura T."/>
        </authorList>
    </citation>
    <scope>NUCLEOTIDE SEQUENCE</scope>
    <source>
        <strain evidence="7">NBRC 16421</strain>
    </source>
</reference>
<evidence type="ECO:0000259" key="6">
    <source>
        <dbReference type="PROSITE" id="PS51755"/>
    </source>
</evidence>
<dbReference type="PROSITE" id="PS51755">
    <property type="entry name" value="OMPR_PHOB"/>
    <property type="match status" value="1"/>
</dbReference>
<keyword evidence="4" id="KW-0804">Transcription</keyword>
<dbReference type="PRINTS" id="PR00364">
    <property type="entry name" value="DISEASERSIST"/>
</dbReference>
<dbReference type="GO" id="GO:0000160">
    <property type="term" value="P:phosphorelay signal transduction system"/>
    <property type="evidence" value="ECO:0007669"/>
    <property type="project" value="InterPro"/>
</dbReference>
<dbReference type="SMART" id="SM01043">
    <property type="entry name" value="BTAD"/>
    <property type="match status" value="1"/>
</dbReference>
<evidence type="ECO:0000313" key="8">
    <source>
        <dbReference type="Proteomes" id="UP000612585"/>
    </source>
</evidence>
<dbReference type="InterPro" id="IPR016032">
    <property type="entry name" value="Sig_transdc_resp-reg_C-effctor"/>
</dbReference>
<dbReference type="Gene3D" id="3.40.50.300">
    <property type="entry name" value="P-loop containing nucleotide triphosphate hydrolases"/>
    <property type="match status" value="1"/>
</dbReference>
<dbReference type="Pfam" id="PF13424">
    <property type="entry name" value="TPR_12"/>
    <property type="match status" value="1"/>
</dbReference>
<sequence>MDRPGKVWLGVLGPLEVTSDGRAVDLPAGQVRTLLASLLVAFGRPVLMDDLAERLWPDRMPVRVRATVYTYVARLRGLLGHDLIRTTAGGAYLIAAEPEQVDLWRFRDLLAAARRAGSAEAELALLRDALRLWRGQPFHGMESAWLTREVVPGLVDEWFAAVERRIDLESAHADPGAVVAELRDLVASGPTRESLWLRLIEALRQSGRRVEALDAYQQIRAALADEFGIDPGDALQRLHRAILVEGVGQSDAAPPVPAPAGPVRQLPHDIVGFCGRSELEQLNRLRPEADGDAAQPTTVVAIDGAPGVGKTTIAVHWAHRIAHAYPDVQLYLNLRGYGPGEPVSPSAAAETLLRALGVPTEAIPAATDERSALLRSVVASRRTLLLLDDARDAEQVRPLLPGGDSLVVITSRSQLRGLSIRDGARRVTLDRLPVDEALAMLASTVGADRVAAEPVAAGRLVDLCDRLPLALAIVAERASRADSLREVVHALLDEKARLDVFGAGEDDPHTDLRAALSWSYRALDGDAAAMFRKLGLHPCNDIGLEAAAALADLSTRQVGRSLDRLAAAHLVEHRRAQRFEVHDLIRRYATERAEHDEPAADRTAAVRRMLDWYLHTAVSADNTLMPHRVRDFVAPYEATVPVARFATTTEALAWFEREYQCLRTVVDWAAGNGWVGHAWRIAMAMTTFFDAVIPWQDGTEFYDSVLRAAERAAEHAGQAYLLNSLGCIFLDREDWHRAAAYFRRSLARFQQVEHARGMAMVLGNHGRAQGHIGDHERARRDIIRAINLYRQLRSRRGVAQNLDNLGTTFARSGAQRRAIVCFLQASEITREIGDTHTLAMIQHQLGLSYAAIGEMANAIHAFRESIAAFHEIGIRRWEALVLVDLGKAVHQAGHPGLARQVLAAALTTLTWIGDPRSHEISAIVDGAQPT</sequence>
<dbReference type="SUPFAM" id="SSF46894">
    <property type="entry name" value="C-terminal effector domain of the bipartite response regulators"/>
    <property type="match status" value="1"/>
</dbReference>
<dbReference type="InterPro" id="IPR051677">
    <property type="entry name" value="AfsR-DnrI-RedD_regulator"/>
</dbReference>
<dbReference type="InterPro" id="IPR001867">
    <property type="entry name" value="OmpR/PhoB-type_DNA-bd"/>
</dbReference>
<evidence type="ECO:0000256" key="4">
    <source>
        <dbReference type="ARBA" id="ARBA00023163"/>
    </source>
</evidence>
<evidence type="ECO:0000313" key="7">
    <source>
        <dbReference type="EMBL" id="GIJ61182.1"/>
    </source>
</evidence>
<dbReference type="Gene3D" id="1.10.10.10">
    <property type="entry name" value="Winged helix-like DNA-binding domain superfamily/Winged helix DNA-binding domain"/>
    <property type="match status" value="2"/>
</dbReference>
<evidence type="ECO:0000256" key="2">
    <source>
        <dbReference type="ARBA" id="ARBA00023015"/>
    </source>
</evidence>
<dbReference type="SMART" id="SM00028">
    <property type="entry name" value="TPR"/>
    <property type="match status" value="5"/>
</dbReference>
<keyword evidence="2" id="KW-0805">Transcription regulation</keyword>
<dbReference type="GO" id="GO:0006355">
    <property type="term" value="P:regulation of DNA-templated transcription"/>
    <property type="evidence" value="ECO:0007669"/>
    <property type="project" value="InterPro"/>
</dbReference>
<evidence type="ECO:0000256" key="1">
    <source>
        <dbReference type="ARBA" id="ARBA00005820"/>
    </source>
</evidence>
<dbReference type="SUPFAM" id="SSF48452">
    <property type="entry name" value="TPR-like"/>
    <property type="match status" value="3"/>
</dbReference>
<dbReference type="InterPro" id="IPR036388">
    <property type="entry name" value="WH-like_DNA-bd_sf"/>
</dbReference>
<organism evidence="7 8">
    <name type="scientific">Virgisporangium aurantiacum</name>
    <dbReference type="NCBI Taxonomy" id="175570"/>
    <lineage>
        <taxon>Bacteria</taxon>
        <taxon>Bacillati</taxon>
        <taxon>Actinomycetota</taxon>
        <taxon>Actinomycetes</taxon>
        <taxon>Micromonosporales</taxon>
        <taxon>Micromonosporaceae</taxon>
        <taxon>Virgisporangium</taxon>
    </lineage>
</organism>
<dbReference type="GO" id="GO:0003677">
    <property type="term" value="F:DNA binding"/>
    <property type="evidence" value="ECO:0007669"/>
    <property type="project" value="UniProtKB-UniRule"/>
</dbReference>
<name>A0A8J4E6U1_9ACTN</name>
<dbReference type="PANTHER" id="PTHR35807:SF1">
    <property type="entry name" value="TRANSCRIPTIONAL REGULATOR REDD"/>
    <property type="match status" value="1"/>
</dbReference>
<dbReference type="Gene3D" id="1.25.40.10">
    <property type="entry name" value="Tetratricopeptide repeat domain"/>
    <property type="match status" value="2"/>
</dbReference>
<feature type="DNA-binding region" description="OmpR/PhoB-type" evidence="5">
    <location>
        <begin position="1"/>
        <end position="96"/>
    </location>
</feature>
<dbReference type="InterPro" id="IPR019734">
    <property type="entry name" value="TPR_rpt"/>
</dbReference>
<feature type="domain" description="OmpR/PhoB-type" evidence="6">
    <location>
        <begin position="1"/>
        <end position="96"/>
    </location>
</feature>
<dbReference type="Pfam" id="PF03704">
    <property type="entry name" value="BTAD"/>
    <property type="match status" value="1"/>
</dbReference>
<accession>A0A8J4E6U1</accession>
<dbReference type="SMART" id="SM00862">
    <property type="entry name" value="Trans_reg_C"/>
    <property type="match status" value="1"/>
</dbReference>
<dbReference type="InterPro" id="IPR011990">
    <property type="entry name" value="TPR-like_helical_dom_sf"/>
</dbReference>
<evidence type="ECO:0000256" key="5">
    <source>
        <dbReference type="PROSITE-ProRule" id="PRU01091"/>
    </source>
</evidence>
<dbReference type="Proteomes" id="UP000612585">
    <property type="component" value="Unassembled WGS sequence"/>
</dbReference>